<dbReference type="SFLD" id="SFLDG01067">
    <property type="entry name" value="SPASM/twitch_domain_containing"/>
    <property type="match status" value="1"/>
</dbReference>
<dbReference type="CDD" id="cd01335">
    <property type="entry name" value="Radical_SAM"/>
    <property type="match status" value="1"/>
</dbReference>
<dbReference type="Proteomes" id="UP001523369">
    <property type="component" value="Unassembled WGS sequence"/>
</dbReference>
<dbReference type="NCBIfam" id="TIGR04269">
    <property type="entry name" value="SAM_SPASM_FxsB"/>
    <property type="match status" value="1"/>
</dbReference>
<protein>
    <submittedName>
        <fullName evidence="6">FxsB family radical SAM/SPASM domain protein</fullName>
    </submittedName>
</protein>
<dbReference type="InterPro" id="IPR026335">
    <property type="entry name" value="rSAM_SPASM_FxsB"/>
</dbReference>
<dbReference type="Pfam" id="PF04055">
    <property type="entry name" value="Radical_SAM"/>
    <property type="match status" value="1"/>
</dbReference>
<dbReference type="InterPro" id="IPR007197">
    <property type="entry name" value="rSAM"/>
</dbReference>
<dbReference type="PROSITE" id="PS51918">
    <property type="entry name" value="RADICAL_SAM"/>
    <property type="match status" value="1"/>
</dbReference>
<evidence type="ECO:0000313" key="6">
    <source>
        <dbReference type="EMBL" id="MCO8269012.1"/>
    </source>
</evidence>
<keyword evidence="4" id="KW-0411">Iron-sulfur</keyword>
<dbReference type="SFLD" id="SFLDG01386">
    <property type="entry name" value="main_SPASM_domain-containing"/>
    <property type="match status" value="1"/>
</dbReference>
<sequence length="414" mass="45900">MPTERSSVLPLITRAAEWPVRGLDVKRLRAEGHRPVPFRDVVLKVHQRCNLACDYCYVYEMADQSWRSRPIFMSETVWRAAADRMAAFARDNELDRMRLVLHGGEPLLAGIDRLSDLITEFRRACAGTTLRVQMQTNGVLLDRAKLEALQAHGVEIGVSVDGAQADHDRRRRHANGRGSFGAVEKALRLLMTDDYRESFAGLLCIVDPTTDPVATYEALLKYRPPTIDLLLPHANWDIPPDRPEGAGPTPYADWLIAVFDRWYRAPVQEVSIRLFEDVLALLLGGSSRSEQIGLSPVAVVVVESDGAIEQVDSLKSAYPGACDTGLNVLTDPLHAALDHPGIVARQIGLRALSETCLACPVRDVCGGGHYAHRYRGGRGFLNPSVYCADMLELIRHVRACVLTDLERRSTHDPA</sequence>
<evidence type="ECO:0000259" key="5">
    <source>
        <dbReference type="PROSITE" id="PS51918"/>
    </source>
</evidence>
<dbReference type="SFLD" id="SFLDS00029">
    <property type="entry name" value="Radical_SAM"/>
    <property type="match status" value="1"/>
</dbReference>
<name>A0ABT1DDY6_9ACTN</name>
<evidence type="ECO:0000256" key="1">
    <source>
        <dbReference type="ARBA" id="ARBA00022691"/>
    </source>
</evidence>
<feature type="domain" description="Radical SAM core" evidence="5">
    <location>
        <begin position="33"/>
        <end position="249"/>
    </location>
</feature>
<dbReference type="InterPro" id="IPR058240">
    <property type="entry name" value="rSAM_sf"/>
</dbReference>
<evidence type="ECO:0000256" key="4">
    <source>
        <dbReference type="ARBA" id="ARBA00023014"/>
    </source>
</evidence>
<reference evidence="6 7" key="1">
    <citation type="submission" date="2022-06" db="EMBL/GenBank/DDBJ databases">
        <title>New Species of the Genus Actinoplanes, ActinopZanes ferrugineus.</title>
        <authorList>
            <person name="Ding P."/>
        </authorList>
    </citation>
    <scope>NUCLEOTIDE SEQUENCE [LARGE SCALE GENOMIC DNA]</scope>
    <source>
        <strain evidence="6 7">TRM88003</strain>
    </source>
</reference>
<dbReference type="RefSeq" id="WP_253235156.1">
    <property type="nucleotide sequence ID" value="NZ_JAMYJR010000001.1"/>
</dbReference>
<dbReference type="InterPro" id="IPR013785">
    <property type="entry name" value="Aldolase_TIM"/>
</dbReference>
<dbReference type="SUPFAM" id="SSF102114">
    <property type="entry name" value="Radical SAM enzymes"/>
    <property type="match status" value="1"/>
</dbReference>
<dbReference type="InterPro" id="IPR023867">
    <property type="entry name" value="Sulphatase_maturase_rSAM"/>
</dbReference>
<comment type="caution">
    <text evidence="6">The sequence shown here is derived from an EMBL/GenBank/DDBJ whole genome shotgun (WGS) entry which is preliminary data.</text>
</comment>
<evidence type="ECO:0000256" key="2">
    <source>
        <dbReference type="ARBA" id="ARBA00022723"/>
    </source>
</evidence>
<dbReference type="EMBL" id="JAMYJR010000001">
    <property type="protein sequence ID" value="MCO8269012.1"/>
    <property type="molecule type" value="Genomic_DNA"/>
</dbReference>
<dbReference type="SFLD" id="SFLDG01072">
    <property type="entry name" value="dehydrogenase_like"/>
    <property type="match status" value="1"/>
</dbReference>
<keyword evidence="7" id="KW-1185">Reference proteome</keyword>
<organism evidence="6 7">
    <name type="scientific">Paractinoplanes aksuensis</name>
    <dbReference type="NCBI Taxonomy" id="2939490"/>
    <lineage>
        <taxon>Bacteria</taxon>
        <taxon>Bacillati</taxon>
        <taxon>Actinomycetota</taxon>
        <taxon>Actinomycetes</taxon>
        <taxon>Micromonosporales</taxon>
        <taxon>Micromonosporaceae</taxon>
        <taxon>Paractinoplanes</taxon>
    </lineage>
</organism>
<gene>
    <name evidence="6" type="ORF">M1L60_00240</name>
</gene>
<accession>A0ABT1DDY6</accession>
<dbReference type="Gene3D" id="3.20.20.70">
    <property type="entry name" value="Aldolase class I"/>
    <property type="match status" value="1"/>
</dbReference>
<evidence type="ECO:0000313" key="7">
    <source>
        <dbReference type="Proteomes" id="UP001523369"/>
    </source>
</evidence>
<keyword evidence="1" id="KW-0949">S-adenosyl-L-methionine</keyword>
<dbReference type="PANTHER" id="PTHR43273:SF8">
    <property type="entry name" value="RADICAL SAM DOMAIN PROTEIN"/>
    <property type="match status" value="1"/>
</dbReference>
<dbReference type="PANTHER" id="PTHR43273">
    <property type="entry name" value="ANAEROBIC SULFATASE-MATURATING ENZYME HOMOLOG ASLB-RELATED"/>
    <property type="match status" value="1"/>
</dbReference>
<proteinExistence type="predicted"/>
<keyword evidence="2" id="KW-0479">Metal-binding</keyword>
<evidence type="ECO:0000256" key="3">
    <source>
        <dbReference type="ARBA" id="ARBA00023004"/>
    </source>
</evidence>
<keyword evidence="3" id="KW-0408">Iron</keyword>